<dbReference type="EMBL" id="CP052766">
    <property type="protein sequence ID" value="QJR81682.1"/>
    <property type="molecule type" value="Genomic_DNA"/>
</dbReference>
<keyword evidence="3" id="KW-0804">Transcription</keyword>
<gene>
    <name evidence="5" type="ORF">CA267_013350</name>
</gene>
<evidence type="ECO:0000313" key="6">
    <source>
        <dbReference type="Proteomes" id="UP000219285"/>
    </source>
</evidence>
<dbReference type="SUPFAM" id="SSF51206">
    <property type="entry name" value="cAMP-binding domain-like"/>
    <property type="match status" value="1"/>
</dbReference>
<dbReference type="InterPro" id="IPR014710">
    <property type="entry name" value="RmlC-like_jellyroll"/>
</dbReference>
<reference evidence="6" key="1">
    <citation type="submission" date="2014-12" db="EMBL/GenBank/DDBJ databases">
        <title>Complete genome sequence of a multi-drug resistant Klebsiella pneumoniae.</title>
        <authorList>
            <person name="Hua X."/>
            <person name="Chen Q."/>
            <person name="Li X."/>
            <person name="Feng Y."/>
            <person name="Ruan Z."/>
            <person name="Yu Y."/>
        </authorList>
    </citation>
    <scope>NUCLEOTIDE SEQUENCE [LARGE SCALE GENOMIC DNA]</scope>
    <source>
        <strain evidence="6">5.12</strain>
    </source>
</reference>
<name>A0A6M4MF01_9ALTE</name>
<keyword evidence="6" id="KW-1185">Reference proteome</keyword>
<dbReference type="OrthoDB" id="8969464at2"/>
<dbReference type="InterPro" id="IPR018490">
    <property type="entry name" value="cNMP-bd_dom_sf"/>
</dbReference>
<feature type="domain" description="HTH crp-type" evidence="4">
    <location>
        <begin position="146"/>
        <end position="212"/>
    </location>
</feature>
<dbReference type="Gene3D" id="2.60.120.10">
    <property type="entry name" value="Jelly Rolls"/>
    <property type="match status" value="1"/>
</dbReference>
<dbReference type="PROSITE" id="PS51063">
    <property type="entry name" value="HTH_CRP_2"/>
    <property type="match status" value="1"/>
</dbReference>
<accession>A0A6M4MF01</accession>
<keyword evidence="2" id="KW-0238">DNA-binding</keyword>
<sequence>MPYLKGLQQNQMLAILPLDVQERLYPYMDLVNLPLGKVLYEPGDILRYAYFPSNCIVSLLHGTQSGACAEIAMIGSEGLVGIPLCMGGDSTISRALVQSSGHAYRIPGQRLKDEFNLHGILLNTVLRYTQTLITQMSQTAVCNSHHSIEQRFCRWLLMALDRLQGNELVITQETIANMLGVRREGVTEAAGRLQRMGAIKYHRGHIYVLNRSQLESLSCECYGVVRKEAQRLLPWLNNATRIVPIHRVTRVTSATVSASAHGANI</sequence>
<proteinExistence type="predicted"/>
<reference evidence="5 6" key="2">
    <citation type="submission" date="2020-04" db="EMBL/GenBank/DDBJ databases">
        <title>Complete genome sequence of Alteromonas pelagimontana 5.12T.</title>
        <authorList>
            <person name="Sinha R.K."/>
            <person name="Krishnan K.P."/>
            <person name="Kurian J.P."/>
        </authorList>
    </citation>
    <scope>NUCLEOTIDE SEQUENCE [LARGE SCALE GENOMIC DNA]</scope>
    <source>
        <strain evidence="5 6">5.12</strain>
    </source>
</reference>
<organism evidence="5 6">
    <name type="scientific">Alteromonas pelagimontana</name>
    <dbReference type="NCBI Taxonomy" id="1858656"/>
    <lineage>
        <taxon>Bacteria</taxon>
        <taxon>Pseudomonadati</taxon>
        <taxon>Pseudomonadota</taxon>
        <taxon>Gammaproteobacteria</taxon>
        <taxon>Alteromonadales</taxon>
        <taxon>Alteromonadaceae</taxon>
        <taxon>Alteromonas/Salinimonas group</taxon>
        <taxon>Alteromonas</taxon>
    </lineage>
</organism>
<evidence type="ECO:0000259" key="4">
    <source>
        <dbReference type="PROSITE" id="PS51063"/>
    </source>
</evidence>
<dbReference type="PANTHER" id="PTHR24567:SF74">
    <property type="entry name" value="HTH-TYPE TRANSCRIPTIONAL REGULATOR ARCR"/>
    <property type="match status" value="1"/>
</dbReference>
<dbReference type="SUPFAM" id="SSF46785">
    <property type="entry name" value="Winged helix' DNA-binding domain"/>
    <property type="match status" value="1"/>
</dbReference>
<dbReference type="GO" id="GO:0005829">
    <property type="term" value="C:cytosol"/>
    <property type="evidence" value="ECO:0007669"/>
    <property type="project" value="TreeGrafter"/>
</dbReference>
<keyword evidence="1" id="KW-0805">Transcription regulation</keyword>
<evidence type="ECO:0000256" key="3">
    <source>
        <dbReference type="ARBA" id="ARBA00023163"/>
    </source>
</evidence>
<dbReference type="Proteomes" id="UP000219285">
    <property type="component" value="Chromosome"/>
</dbReference>
<dbReference type="GO" id="GO:0003700">
    <property type="term" value="F:DNA-binding transcription factor activity"/>
    <property type="evidence" value="ECO:0007669"/>
    <property type="project" value="TreeGrafter"/>
</dbReference>
<dbReference type="PANTHER" id="PTHR24567">
    <property type="entry name" value="CRP FAMILY TRANSCRIPTIONAL REGULATORY PROTEIN"/>
    <property type="match status" value="1"/>
</dbReference>
<dbReference type="SMART" id="SM00419">
    <property type="entry name" value="HTH_CRP"/>
    <property type="match status" value="1"/>
</dbReference>
<evidence type="ECO:0000256" key="1">
    <source>
        <dbReference type="ARBA" id="ARBA00023015"/>
    </source>
</evidence>
<dbReference type="InterPro" id="IPR036390">
    <property type="entry name" value="WH_DNA-bd_sf"/>
</dbReference>
<dbReference type="KEGG" id="apel:CA267_013350"/>
<dbReference type="AlphaFoldDB" id="A0A6M4MF01"/>
<dbReference type="GO" id="GO:0003677">
    <property type="term" value="F:DNA binding"/>
    <property type="evidence" value="ECO:0007669"/>
    <property type="project" value="UniProtKB-KW"/>
</dbReference>
<protein>
    <submittedName>
        <fullName evidence="5">Crp/Fnr family transcriptional regulator</fullName>
    </submittedName>
</protein>
<dbReference type="InterPro" id="IPR012318">
    <property type="entry name" value="HTH_CRP"/>
</dbReference>
<dbReference type="InterPro" id="IPR050397">
    <property type="entry name" value="Env_Response_Regulators"/>
</dbReference>
<evidence type="ECO:0000256" key="2">
    <source>
        <dbReference type="ARBA" id="ARBA00023125"/>
    </source>
</evidence>
<dbReference type="Pfam" id="PF13545">
    <property type="entry name" value="HTH_Crp_2"/>
    <property type="match status" value="1"/>
</dbReference>
<dbReference type="RefSeq" id="WP_075610754.1">
    <property type="nucleotide sequence ID" value="NZ_CP052766.1"/>
</dbReference>
<evidence type="ECO:0000313" key="5">
    <source>
        <dbReference type="EMBL" id="QJR81682.1"/>
    </source>
</evidence>